<dbReference type="EMBL" id="CP063458">
    <property type="protein sequence ID" value="QOV88559.1"/>
    <property type="molecule type" value="Genomic_DNA"/>
</dbReference>
<evidence type="ECO:0000313" key="6">
    <source>
        <dbReference type="EMBL" id="QOV88559.1"/>
    </source>
</evidence>
<reference evidence="6 7" key="1">
    <citation type="submission" date="2020-10" db="EMBL/GenBank/DDBJ databases">
        <title>Wide distribution of Phycisphaera-like planctomycetes from WD2101 soil group in peatlands and genome analysis of the first cultivated representative.</title>
        <authorList>
            <person name="Dedysh S.N."/>
            <person name="Beletsky A.V."/>
            <person name="Ivanova A."/>
            <person name="Kulichevskaya I.S."/>
            <person name="Suzina N.E."/>
            <person name="Philippov D.A."/>
            <person name="Rakitin A.L."/>
            <person name="Mardanov A.V."/>
            <person name="Ravin N.V."/>
        </authorList>
    </citation>
    <scope>NUCLEOTIDE SEQUENCE [LARGE SCALE GENOMIC DNA]</scope>
    <source>
        <strain evidence="6 7">M1803</strain>
    </source>
</reference>
<feature type="region of interest" description="Disordered" evidence="4">
    <location>
        <begin position="711"/>
        <end position="739"/>
    </location>
</feature>
<dbReference type="Pfam" id="PF24517">
    <property type="entry name" value="CBM96"/>
    <property type="match status" value="3"/>
</dbReference>
<protein>
    <submittedName>
        <fullName evidence="6">DNRLRE domain-containing protein</fullName>
    </submittedName>
</protein>
<comment type="subcellular location">
    <subcellularLocation>
        <location evidence="1">Secreted</location>
    </subcellularLocation>
</comment>
<keyword evidence="3" id="KW-0732">Signal</keyword>
<dbReference type="NCBIfam" id="NF033679">
    <property type="entry name" value="DNRLRE_dom"/>
    <property type="match status" value="3"/>
</dbReference>
<dbReference type="AlphaFoldDB" id="A0A7M2WT18"/>
<feature type="compositionally biased region" description="Pro residues" evidence="4">
    <location>
        <begin position="719"/>
        <end position="738"/>
    </location>
</feature>
<evidence type="ECO:0000256" key="1">
    <source>
        <dbReference type="ARBA" id="ARBA00004613"/>
    </source>
</evidence>
<dbReference type="InterPro" id="IPR036179">
    <property type="entry name" value="Ig-like_dom_sf"/>
</dbReference>
<evidence type="ECO:0000259" key="5">
    <source>
        <dbReference type="Pfam" id="PF24517"/>
    </source>
</evidence>
<dbReference type="InterPro" id="IPR055372">
    <property type="entry name" value="CBM96"/>
</dbReference>
<feature type="domain" description="Carbohydrate-binding module family 96" evidence="5">
    <location>
        <begin position="553"/>
        <end position="712"/>
    </location>
</feature>
<keyword evidence="7" id="KW-1185">Reference proteome</keyword>
<gene>
    <name evidence="6" type="ORF">IPV69_20280</name>
</gene>
<dbReference type="KEGG" id="hbs:IPV69_20280"/>
<feature type="domain" description="Carbohydrate-binding module family 96" evidence="5">
    <location>
        <begin position="741"/>
        <end position="905"/>
    </location>
</feature>
<sequence>MSYRPFALPGLVSRRSDSRVAVEVIESRVLLSDTVLGQVVGLPAAPTSQPVEQVTVQFDQPVQGFDLADINLTATAENSANRVMLHFFPSVVLEAISPATYRISGLSSVLKSGAFFRFQMAADATITDAGGTAVAATLEGSYQSLWHLEAQAVGGSIYPNPRVTPVADLPVLFYTPHSYKVVTGFEASDLHLFKDGVEIPLGNDIETYAGRDPGYHYDIADLSPYNTEPGRYKLVLPKSSGIVGPGGETMINDLVWDWEIVDGGSYVTDRAATDDSYVRYGTYTNTNFGQSQTLETGWNTTANEARIAYVKFDLSGINPDAADARALLRLRARSVDGSFVGIYAIPTTGAWTENALTYSNRPVPPAGQNYPYAEVFGAAARIYDFNVTSYVRNAISAGQTSITFALPSMNTTNKYVIIDSDESGKGPKLRWIQNKDPVSPQVVLTPSSLVVPEGGSVTVSVSVSKQVVGEFGASIYWDLPEPSLSFTRPGVQTPGNFVFTRDNWNVPQTFVISAAEDADAVSSSASLWVNGKSVVVRELDNDPPPPPTSTDRTLRPSQDGYIRDGAYQYQQFSTSTELQVKKGATGYNRRSFIQFNLGVAAAPTQSAKLRIYGKLSEPGTSSFTLYPVDNTKWTAAQLNWPTGLLFGPAIGNGSFANSTGKWFEFDVSAYVAARRSQGATSVAFALSTSVESKPHIYFASNEAAANNPTLRIIEGSGPVSPPPPPPPTSPPPTSPPPVGTAVTLRSSADAYVRDGSFAGQNFGTSSTLEVRNSGSAGYSRSSYLSFDLTRVTSVSSAKIRLYGNLVDDRAATGDVRVYSVASAWSETAITWASKPSTIGAALGTITVVGRTAKWYELDVTSWLTSEKAAGKTSVSLGLLAPTVTANAAAFQSDEAAAQRPELVISP</sequence>
<keyword evidence="2" id="KW-0964">Secreted</keyword>
<evidence type="ECO:0000256" key="2">
    <source>
        <dbReference type="ARBA" id="ARBA00022525"/>
    </source>
</evidence>
<feature type="domain" description="Carbohydrate-binding module family 96" evidence="5">
    <location>
        <begin position="269"/>
        <end position="429"/>
    </location>
</feature>
<evidence type="ECO:0000256" key="3">
    <source>
        <dbReference type="ARBA" id="ARBA00022729"/>
    </source>
</evidence>
<evidence type="ECO:0000313" key="7">
    <source>
        <dbReference type="Proteomes" id="UP000593765"/>
    </source>
</evidence>
<feature type="region of interest" description="Disordered" evidence="4">
    <location>
        <begin position="537"/>
        <end position="557"/>
    </location>
</feature>
<dbReference type="GO" id="GO:0005576">
    <property type="term" value="C:extracellular region"/>
    <property type="evidence" value="ECO:0007669"/>
    <property type="project" value="UniProtKB-SubCell"/>
</dbReference>
<dbReference type="SUPFAM" id="SSF48726">
    <property type="entry name" value="Immunoglobulin"/>
    <property type="match status" value="1"/>
</dbReference>
<dbReference type="Proteomes" id="UP000593765">
    <property type="component" value="Chromosome"/>
</dbReference>
<proteinExistence type="predicted"/>
<dbReference type="RefSeq" id="WP_206291547.1">
    <property type="nucleotide sequence ID" value="NZ_CP063458.1"/>
</dbReference>
<accession>A0A7M2WT18</accession>
<organism evidence="6 7">
    <name type="scientific">Humisphaera borealis</name>
    <dbReference type="NCBI Taxonomy" id="2807512"/>
    <lineage>
        <taxon>Bacteria</taxon>
        <taxon>Pseudomonadati</taxon>
        <taxon>Planctomycetota</taxon>
        <taxon>Phycisphaerae</taxon>
        <taxon>Tepidisphaerales</taxon>
        <taxon>Tepidisphaeraceae</taxon>
        <taxon>Humisphaera</taxon>
    </lineage>
</organism>
<name>A0A7M2WT18_9BACT</name>
<evidence type="ECO:0000256" key="4">
    <source>
        <dbReference type="SAM" id="MobiDB-lite"/>
    </source>
</evidence>